<dbReference type="InterPro" id="IPR049453">
    <property type="entry name" value="Memb_transporter_dom"/>
</dbReference>
<feature type="compositionally biased region" description="Acidic residues" evidence="6">
    <location>
        <begin position="402"/>
        <end position="414"/>
    </location>
</feature>
<dbReference type="AlphaFoldDB" id="W7TR89"/>
<dbReference type="PANTHER" id="PTHR30509:SF9">
    <property type="entry name" value="MULTIDRUG RESISTANCE PROTEIN MDTO"/>
    <property type="match status" value="1"/>
</dbReference>
<evidence type="ECO:0000313" key="10">
    <source>
        <dbReference type="Proteomes" id="UP000019335"/>
    </source>
</evidence>
<gene>
    <name evidence="9" type="ORF">Naga_101171g2</name>
</gene>
<sequence>EKAGGARDDPRRGGLRNSQEAMMEGTKGGERRHGDGNEASEEKAPAPATSSSIPSSPGTSPRPALPSFPSPTPTPCSPTTSPPSPPLSLPPSAPLSLPPFARALEMARQPLKVALAYVLVTLTMLILTGPRTPWGLIAVCQSLSSHPGSSFKAGLQRIQGTVLGGMFGIVVLNWLQWDSNLAVVLSLTGWVFFCAFNRLSPLYGEVALMAAVTAPIILMGPILGEAGAMIRIQQTILGSFIYVFVDNVFWPVRAKLDLRRELLTSLGLFRDLWGRTFSIFLQKTDDPVHAIQTAQRVHAALTASCAMQETYITLAVDEPELWHKPFHAQAYRKVAKALARVSLFMAMLIRASQNFPLEISERDRALLTSIQEAVQELERMTAHALDQAWEAVARMTEREEWREEEEGEEYETETEGQGRCSAVMPLGDGGDLPPPQPREGRASSHGAHRESSGHRPTRSAALPPDTVPALALLQLGEAYVKIQDWVDGYFEEHIKGNWANDHLVLVSADLILSLNGMIFAVEALGQGLLGVGHALRELVEREKGNYYML</sequence>
<comment type="subcellular location">
    <subcellularLocation>
        <location evidence="1">Cell membrane</location>
        <topology evidence="1">Multi-pass membrane protein</topology>
    </subcellularLocation>
</comment>
<evidence type="ECO:0000256" key="4">
    <source>
        <dbReference type="ARBA" id="ARBA00022989"/>
    </source>
</evidence>
<feature type="compositionally biased region" description="Basic and acidic residues" evidence="6">
    <location>
        <begin position="1"/>
        <end position="12"/>
    </location>
</feature>
<dbReference type="EMBL" id="AZIL01001938">
    <property type="protein sequence ID" value="EWM22996.1"/>
    <property type="molecule type" value="Genomic_DNA"/>
</dbReference>
<feature type="non-terminal residue" evidence="9">
    <location>
        <position position="1"/>
    </location>
</feature>
<protein>
    <submittedName>
        <fullName evidence="9">p-hydroxybenzoic acid efflux pump subunit aaeb</fullName>
    </submittedName>
</protein>
<feature type="transmembrane region" description="Helical" evidence="7">
    <location>
        <begin position="230"/>
        <end position="250"/>
    </location>
</feature>
<dbReference type="GO" id="GO:0005886">
    <property type="term" value="C:plasma membrane"/>
    <property type="evidence" value="ECO:0007669"/>
    <property type="project" value="UniProtKB-SubCell"/>
</dbReference>
<reference evidence="9 10" key="1">
    <citation type="journal article" date="2014" name="Mol. Plant">
        <title>Chromosome Scale Genome Assembly and Transcriptome Profiling of Nannochloropsis gaditana in Nitrogen Depletion.</title>
        <authorList>
            <person name="Corteggiani Carpinelli E."/>
            <person name="Telatin A."/>
            <person name="Vitulo N."/>
            <person name="Forcato C."/>
            <person name="D'Angelo M."/>
            <person name="Schiavon R."/>
            <person name="Vezzi A."/>
            <person name="Giacometti G.M."/>
            <person name="Morosinotto T."/>
            <person name="Valle G."/>
        </authorList>
    </citation>
    <scope>NUCLEOTIDE SEQUENCE [LARGE SCALE GENOMIC DNA]</scope>
    <source>
        <strain evidence="9 10">B-31</strain>
    </source>
</reference>
<feature type="region of interest" description="Disordered" evidence="6">
    <location>
        <begin position="396"/>
        <end position="463"/>
    </location>
</feature>
<evidence type="ECO:0000256" key="2">
    <source>
        <dbReference type="ARBA" id="ARBA00022475"/>
    </source>
</evidence>
<feature type="transmembrane region" description="Helical" evidence="7">
    <location>
        <begin position="181"/>
        <end position="199"/>
    </location>
</feature>
<proteinExistence type="predicted"/>
<feature type="compositionally biased region" description="Pro residues" evidence="6">
    <location>
        <begin position="63"/>
        <end position="90"/>
    </location>
</feature>
<feature type="domain" description="Integral membrane bound transporter" evidence="8">
    <location>
        <begin position="122"/>
        <end position="245"/>
    </location>
</feature>
<keyword evidence="2" id="KW-1003">Cell membrane</keyword>
<keyword evidence="10" id="KW-1185">Reference proteome</keyword>
<feature type="region of interest" description="Disordered" evidence="6">
    <location>
        <begin position="1"/>
        <end position="90"/>
    </location>
</feature>
<name>W7TR89_9STRA</name>
<feature type="compositionally biased region" description="Low complexity" evidence="6">
    <location>
        <begin position="45"/>
        <end position="62"/>
    </location>
</feature>
<evidence type="ECO:0000256" key="3">
    <source>
        <dbReference type="ARBA" id="ARBA00022692"/>
    </source>
</evidence>
<keyword evidence="3 7" id="KW-0812">Transmembrane</keyword>
<feature type="compositionally biased region" description="Basic and acidic residues" evidence="6">
    <location>
        <begin position="438"/>
        <end position="453"/>
    </location>
</feature>
<accession>W7TR89</accession>
<dbReference type="PANTHER" id="PTHR30509">
    <property type="entry name" value="P-HYDROXYBENZOIC ACID EFFLUX PUMP SUBUNIT-RELATED"/>
    <property type="match status" value="1"/>
</dbReference>
<organism evidence="9 10">
    <name type="scientific">Nannochloropsis gaditana</name>
    <dbReference type="NCBI Taxonomy" id="72520"/>
    <lineage>
        <taxon>Eukaryota</taxon>
        <taxon>Sar</taxon>
        <taxon>Stramenopiles</taxon>
        <taxon>Ochrophyta</taxon>
        <taxon>Eustigmatophyceae</taxon>
        <taxon>Eustigmatales</taxon>
        <taxon>Monodopsidaceae</taxon>
        <taxon>Nannochloropsis</taxon>
    </lineage>
</organism>
<keyword evidence="5 7" id="KW-0472">Membrane</keyword>
<dbReference type="Proteomes" id="UP000019335">
    <property type="component" value="Chromosome 19"/>
</dbReference>
<feature type="transmembrane region" description="Helical" evidence="7">
    <location>
        <begin position="206"/>
        <end position="224"/>
    </location>
</feature>
<evidence type="ECO:0000256" key="5">
    <source>
        <dbReference type="ARBA" id="ARBA00023136"/>
    </source>
</evidence>
<evidence type="ECO:0000256" key="6">
    <source>
        <dbReference type="SAM" id="MobiDB-lite"/>
    </source>
</evidence>
<dbReference type="Pfam" id="PF13515">
    <property type="entry name" value="FUSC_2"/>
    <property type="match status" value="1"/>
</dbReference>
<evidence type="ECO:0000256" key="7">
    <source>
        <dbReference type="SAM" id="Phobius"/>
    </source>
</evidence>
<keyword evidence="4 7" id="KW-1133">Transmembrane helix</keyword>
<comment type="caution">
    <text evidence="9">The sequence shown here is derived from an EMBL/GenBank/DDBJ whole genome shotgun (WGS) entry which is preliminary data.</text>
</comment>
<feature type="compositionally biased region" description="Basic and acidic residues" evidence="6">
    <location>
        <begin position="27"/>
        <end position="44"/>
    </location>
</feature>
<evidence type="ECO:0000256" key="1">
    <source>
        <dbReference type="ARBA" id="ARBA00004651"/>
    </source>
</evidence>
<dbReference type="OrthoDB" id="207409at2759"/>
<feature type="transmembrane region" description="Helical" evidence="7">
    <location>
        <begin position="158"/>
        <end position="175"/>
    </location>
</feature>
<evidence type="ECO:0000313" key="9">
    <source>
        <dbReference type="EMBL" id="EWM22996.1"/>
    </source>
</evidence>
<feature type="transmembrane region" description="Helical" evidence="7">
    <location>
        <begin position="114"/>
        <end position="137"/>
    </location>
</feature>
<evidence type="ECO:0000259" key="8">
    <source>
        <dbReference type="Pfam" id="PF13515"/>
    </source>
</evidence>